<proteinExistence type="predicted"/>
<dbReference type="InterPro" id="IPR001509">
    <property type="entry name" value="Epimerase_deHydtase"/>
</dbReference>
<dbReference type="Gene3D" id="3.40.50.720">
    <property type="entry name" value="NAD(P)-binding Rossmann-like Domain"/>
    <property type="match status" value="1"/>
</dbReference>
<dbReference type="InterPro" id="IPR036291">
    <property type="entry name" value="NAD(P)-bd_dom_sf"/>
</dbReference>
<dbReference type="AlphaFoldDB" id="A0A7D6CEB6"/>
<evidence type="ECO:0000256" key="1">
    <source>
        <dbReference type="SAM" id="MobiDB-lite"/>
    </source>
</evidence>
<dbReference type="EMBL" id="CP058905">
    <property type="protein sequence ID" value="QLJ99349.1"/>
    <property type="molecule type" value="Genomic_DNA"/>
</dbReference>
<dbReference type="PANTHER" id="PTHR43245">
    <property type="entry name" value="BIFUNCTIONAL POLYMYXIN RESISTANCE PROTEIN ARNA"/>
    <property type="match status" value="1"/>
</dbReference>
<dbReference type="SUPFAM" id="SSF51735">
    <property type="entry name" value="NAD(P)-binding Rossmann-fold domains"/>
    <property type="match status" value="1"/>
</dbReference>
<evidence type="ECO:0000313" key="3">
    <source>
        <dbReference type="EMBL" id="QLJ99349.1"/>
    </source>
</evidence>
<name>A0A7D6CEB6_9ACTN</name>
<dbReference type="Pfam" id="PF01370">
    <property type="entry name" value="Epimerase"/>
    <property type="match status" value="1"/>
</dbReference>
<organism evidence="3">
    <name type="scientific">Micromonospora carbonacea</name>
    <dbReference type="NCBI Taxonomy" id="47853"/>
    <lineage>
        <taxon>Bacteria</taxon>
        <taxon>Bacillati</taxon>
        <taxon>Actinomycetota</taxon>
        <taxon>Actinomycetes</taxon>
        <taxon>Micromonosporales</taxon>
        <taxon>Micromonosporaceae</taxon>
        <taxon>Micromonospora</taxon>
    </lineage>
</organism>
<evidence type="ECO:0000259" key="2">
    <source>
        <dbReference type="Pfam" id="PF01370"/>
    </source>
</evidence>
<feature type="domain" description="NAD-dependent epimerase/dehydratase" evidence="2">
    <location>
        <begin position="14"/>
        <end position="249"/>
    </location>
</feature>
<sequence length="359" mass="37063">MTGRAGEPADRPVVAVLGASGLVGTAVLAALADRAVTVRAVARRAAVLPAAPGRAAFEVVRADLTDRGALAAAVRDATAVVNLTLDSSGWRGADDDRSARVNVELTRELVGMLRPGPGGTPTTLVFAGSASQVGRPPRIPIDGTEPDHPATPYDRQKQAAESLVVAATGAGVVNGVSLRLPTVFGPVPPGAGPDRGVVSTMIRRALSGAPLTMWHDGRVQRQLLYVADAAAAFVAALDHPGALTGRHWPLGDGRGERLGDLFRAIAALVAERTGRPPVPVLAVPPPDEARVSDFHDMVVDASAFQAVTGWAPRVPLRLALDRTVAALARDDSGPEAPGGVGPTRADQARKPDSISRQVR</sequence>
<dbReference type="PANTHER" id="PTHR43245:SF13">
    <property type="entry name" value="UDP-D-APIOSE_UDP-D-XYLOSE SYNTHASE 2"/>
    <property type="match status" value="1"/>
</dbReference>
<accession>A0A7D6CEB6</accession>
<protein>
    <submittedName>
        <fullName evidence="3">NAD-dependent epimerase/dehydratase family protein</fullName>
    </submittedName>
</protein>
<gene>
    <name evidence="3" type="primary">eveS13</name>
    <name evidence="3" type="ORF">HZU44_04170</name>
</gene>
<feature type="region of interest" description="Disordered" evidence="1">
    <location>
        <begin position="327"/>
        <end position="359"/>
    </location>
</feature>
<reference evidence="3" key="1">
    <citation type="submission" date="2020-08" db="EMBL/GenBank/DDBJ databases">
        <title>A bifunctional nitrone conjugated secondary metabolite targeting the ribosome.</title>
        <authorList>
            <person name="Limbrick E.M."/>
            <person name="Graf M."/>
            <person name="Derewacz D.K."/>
            <person name="Nguyen F."/>
            <person name="Spraggins J.M."/>
            <person name="Wieland M."/>
            <person name="Ynigez-Gutierrez A.E."/>
            <person name="Reisman B.J."/>
            <person name="Zinshteyn B."/>
            <person name="McCulloch K."/>
            <person name="Iverson T.M."/>
            <person name="Green R."/>
            <person name="Wilson D.N."/>
            <person name="Bachmann B.O."/>
        </authorList>
    </citation>
    <scope>NUCLEOTIDE SEQUENCE</scope>
    <source>
        <strain evidence="3">Africana</strain>
    </source>
</reference>
<dbReference type="InterPro" id="IPR050177">
    <property type="entry name" value="Lipid_A_modif_metabolic_enz"/>
</dbReference>